<dbReference type="AlphaFoldDB" id="A0AAU9G3P4"/>
<gene>
    <name evidence="1" type="ORF">DMAD_02447</name>
</gene>
<name>A0AAU9G3P4_DROMD</name>
<dbReference type="Proteomes" id="UP001500889">
    <property type="component" value="Chromosome E"/>
</dbReference>
<protein>
    <submittedName>
        <fullName evidence="1">Uncharacterized protein</fullName>
    </submittedName>
</protein>
<keyword evidence="2" id="KW-1185">Reference proteome</keyword>
<sequence>MKAVASLNEVILVINEEATKHLKESEGKVDCGYETITIVPYKPDSRSKQLEVQSDPEQTEPLPDLDLVSMVSEDILDNYESDARHLAMVLGRINVGEDVESPGSDPDNTVVEASLRNVPDTPDIIVRQPALPYCST</sequence>
<proteinExistence type="predicted"/>
<accession>A0AAU9G3P4</accession>
<evidence type="ECO:0000313" key="2">
    <source>
        <dbReference type="Proteomes" id="UP001500889"/>
    </source>
</evidence>
<dbReference type="EMBL" id="AP029267">
    <property type="protein sequence ID" value="BFG03113.1"/>
    <property type="molecule type" value="Genomic_DNA"/>
</dbReference>
<organism evidence="1 2">
    <name type="scientific">Drosophila madeirensis</name>
    <name type="common">Fruit fly</name>
    <dbReference type="NCBI Taxonomy" id="30013"/>
    <lineage>
        <taxon>Eukaryota</taxon>
        <taxon>Metazoa</taxon>
        <taxon>Ecdysozoa</taxon>
        <taxon>Arthropoda</taxon>
        <taxon>Hexapoda</taxon>
        <taxon>Insecta</taxon>
        <taxon>Pterygota</taxon>
        <taxon>Neoptera</taxon>
        <taxon>Endopterygota</taxon>
        <taxon>Diptera</taxon>
        <taxon>Brachycera</taxon>
        <taxon>Muscomorpha</taxon>
        <taxon>Ephydroidea</taxon>
        <taxon>Drosophilidae</taxon>
        <taxon>Drosophila</taxon>
        <taxon>Sophophora</taxon>
    </lineage>
</organism>
<evidence type="ECO:0000313" key="1">
    <source>
        <dbReference type="EMBL" id="BFG03113.1"/>
    </source>
</evidence>
<reference evidence="1 2" key="1">
    <citation type="submission" date="2024-02" db="EMBL/GenBank/DDBJ databases">
        <title>A chromosome-level genome assembly of Drosophila madeirensis, a fruit fly species endemic to Madeira island.</title>
        <authorList>
            <person name="Tomihara K."/>
            <person name="Llopart A."/>
            <person name="Yamamoto D."/>
        </authorList>
    </citation>
    <scope>NUCLEOTIDE SEQUENCE [LARGE SCALE GENOMIC DNA]</scope>
    <source>
        <strain evidence="1 2">RF1</strain>
    </source>
</reference>